<reference evidence="2" key="1">
    <citation type="submission" date="2020-02" db="EMBL/GenBank/DDBJ databases">
        <authorList>
            <person name="Meier V. D."/>
        </authorList>
    </citation>
    <scope>NUCLEOTIDE SEQUENCE</scope>
    <source>
        <strain evidence="2">AVDCRST_MAG45</strain>
    </source>
</reference>
<feature type="region of interest" description="Disordered" evidence="1">
    <location>
        <begin position="1"/>
        <end position="98"/>
    </location>
</feature>
<gene>
    <name evidence="2" type="ORF">AVDCRST_MAG45-629</name>
</gene>
<evidence type="ECO:0000256" key="1">
    <source>
        <dbReference type="SAM" id="MobiDB-lite"/>
    </source>
</evidence>
<accession>A0A6J4S486</accession>
<proteinExistence type="predicted"/>
<feature type="compositionally biased region" description="Basic and acidic residues" evidence="1">
    <location>
        <begin position="31"/>
        <end position="58"/>
    </location>
</feature>
<dbReference type="EMBL" id="CADCVU010000056">
    <property type="protein sequence ID" value="CAA9489077.1"/>
    <property type="molecule type" value="Genomic_DNA"/>
</dbReference>
<organism evidence="2">
    <name type="scientific">uncultured Solirubrobacterales bacterium</name>
    <dbReference type="NCBI Taxonomy" id="768556"/>
    <lineage>
        <taxon>Bacteria</taxon>
        <taxon>Bacillati</taxon>
        <taxon>Actinomycetota</taxon>
        <taxon>Thermoleophilia</taxon>
        <taxon>Solirubrobacterales</taxon>
        <taxon>environmental samples</taxon>
    </lineage>
</organism>
<feature type="compositionally biased region" description="Basic residues" evidence="1">
    <location>
        <begin position="8"/>
        <end position="30"/>
    </location>
</feature>
<feature type="compositionally biased region" description="Basic residues" evidence="1">
    <location>
        <begin position="59"/>
        <end position="72"/>
    </location>
</feature>
<protein>
    <submittedName>
        <fullName evidence="2">Uncharacterized protein</fullName>
    </submittedName>
</protein>
<sequence>DCLELRSGRVRRGPRGGLRRPLQHHPRHRGGREGVLGRRPRPAHDLRPADSGREDSMLRQRRTPPRRGRRLRGRGDDPRRGRISRRPGGHPAFHQRRA</sequence>
<feature type="non-terminal residue" evidence="2">
    <location>
        <position position="98"/>
    </location>
</feature>
<name>A0A6J4S486_9ACTN</name>
<dbReference type="AlphaFoldDB" id="A0A6J4S486"/>
<evidence type="ECO:0000313" key="2">
    <source>
        <dbReference type="EMBL" id="CAA9489077.1"/>
    </source>
</evidence>
<feature type="non-terminal residue" evidence="2">
    <location>
        <position position="1"/>
    </location>
</feature>
<feature type="compositionally biased region" description="Basic residues" evidence="1">
    <location>
        <begin position="81"/>
        <end position="98"/>
    </location>
</feature>